<dbReference type="AlphaFoldDB" id="A0A226E1D8"/>
<accession>A0A226E1D8</accession>
<feature type="region of interest" description="Disordered" evidence="1">
    <location>
        <begin position="1"/>
        <end position="34"/>
    </location>
</feature>
<feature type="compositionally biased region" description="Polar residues" evidence="1">
    <location>
        <begin position="16"/>
        <end position="30"/>
    </location>
</feature>
<organism evidence="2 3">
    <name type="scientific">Folsomia candida</name>
    <name type="common">Springtail</name>
    <dbReference type="NCBI Taxonomy" id="158441"/>
    <lineage>
        <taxon>Eukaryota</taxon>
        <taxon>Metazoa</taxon>
        <taxon>Ecdysozoa</taxon>
        <taxon>Arthropoda</taxon>
        <taxon>Hexapoda</taxon>
        <taxon>Collembola</taxon>
        <taxon>Entomobryomorpha</taxon>
        <taxon>Isotomoidea</taxon>
        <taxon>Isotomidae</taxon>
        <taxon>Proisotominae</taxon>
        <taxon>Folsomia</taxon>
    </lineage>
</organism>
<gene>
    <name evidence="2" type="ORF">Fcan01_13926</name>
</gene>
<dbReference type="Proteomes" id="UP000198287">
    <property type="component" value="Unassembled WGS sequence"/>
</dbReference>
<evidence type="ECO:0000256" key="1">
    <source>
        <dbReference type="SAM" id="MobiDB-lite"/>
    </source>
</evidence>
<name>A0A226E1D8_FOLCA</name>
<evidence type="ECO:0000313" key="3">
    <source>
        <dbReference type="Proteomes" id="UP000198287"/>
    </source>
</evidence>
<dbReference type="OMA" id="HRFGILY"/>
<comment type="caution">
    <text evidence="2">The sequence shown here is derived from an EMBL/GenBank/DDBJ whole genome shotgun (WGS) entry which is preliminary data.</text>
</comment>
<proteinExistence type="predicted"/>
<reference evidence="2 3" key="1">
    <citation type="submission" date="2015-12" db="EMBL/GenBank/DDBJ databases">
        <title>The genome of Folsomia candida.</title>
        <authorList>
            <person name="Faddeeva A."/>
            <person name="Derks M.F."/>
            <person name="Anvar Y."/>
            <person name="Smit S."/>
            <person name="Van Straalen N."/>
            <person name="Roelofs D."/>
        </authorList>
    </citation>
    <scope>NUCLEOTIDE SEQUENCE [LARGE SCALE GENOMIC DNA]</scope>
    <source>
        <strain evidence="2 3">VU population</strain>
        <tissue evidence="2">Whole body</tissue>
    </source>
</reference>
<dbReference type="InterPro" id="IPR011990">
    <property type="entry name" value="TPR-like_helical_dom_sf"/>
</dbReference>
<dbReference type="Gene3D" id="1.25.40.10">
    <property type="entry name" value="Tetratricopeptide repeat domain"/>
    <property type="match status" value="1"/>
</dbReference>
<dbReference type="EMBL" id="LNIX01000008">
    <property type="protein sequence ID" value="OXA51110.1"/>
    <property type="molecule type" value="Genomic_DNA"/>
</dbReference>
<evidence type="ECO:0000313" key="2">
    <source>
        <dbReference type="EMBL" id="OXA51110.1"/>
    </source>
</evidence>
<keyword evidence="3" id="KW-1185">Reference proteome</keyword>
<sequence>MDRINEKDEELEEVDQSTSKPSSPNGNNTIDVPHDDYISEHEVIEDAVRKFLAPLKKSILEANAKLGKPLAMRSRGDVPVSLLQSLCHFIWDINLIYTNPAYLNRLYFQLSLTFKMTAGQSDLNDLYDYKPAELVANKVSQLFILLVLPNPPLFLEELRNFAAILEDVRIARDVLAKSAYTFLFGVFRQLYVVLADVDEEYQDIVNVAPHHDYTMMTTHFDDLVVQFENSSAEWCLALAEIMRLRRREASARNKWPNAEEITNLQKAVSISPDNLFARLAVLDTIIGSVRDSSGRFTCGDIHLDNLDDSMKYLIDHSWKLTTDFPDNVTILSTISDYFARYVPHLFFDAERSLNLLQSANALNPSNPKTAHRFGILYRMSFGNLDDSLIWLSRAIQLDPTNFKATIEYYKTLLGKINEYPDVAIMMETTLEDTSISDGWNDYEMMDFLFLLGIAHFMKGDKEETLEVWEKCAGFGETVFSLEDVLTAMEHFQWPKKLVDVDKIKLWIQAEQTTLKKELQTENPPENLEKRKVFIDRLFELMLGYQAPKRPAPKLFFERKFPANLHGLFSFDP</sequence>
<dbReference type="SUPFAM" id="SSF48452">
    <property type="entry name" value="TPR-like"/>
    <property type="match status" value="1"/>
</dbReference>
<protein>
    <submittedName>
        <fullName evidence="2">Uncharacterized protein</fullName>
    </submittedName>
</protein>